<evidence type="ECO:0000313" key="2">
    <source>
        <dbReference type="EMBL" id="MBU3830115.1"/>
    </source>
</evidence>
<dbReference type="EMBL" id="JAHLFK010000046">
    <property type="protein sequence ID" value="MBU3830115.1"/>
    <property type="molecule type" value="Genomic_DNA"/>
</dbReference>
<dbReference type="Proteomes" id="UP000824180">
    <property type="component" value="Unassembled WGS sequence"/>
</dbReference>
<name>A0A9E2KV88_9LACO</name>
<organism evidence="2 3">
    <name type="scientific">Candidatus Limosilactobacillus merdavium</name>
    <dbReference type="NCBI Taxonomy" id="2838651"/>
    <lineage>
        <taxon>Bacteria</taxon>
        <taxon>Bacillati</taxon>
        <taxon>Bacillota</taxon>
        <taxon>Bacilli</taxon>
        <taxon>Lactobacillales</taxon>
        <taxon>Lactobacillaceae</taxon>
        <taxon>Limosilactobacillus</taxon>
    </lineage>
</organism>
<accession>A0A9E2KV88</accession>
<dbReference type="NCBIfam" id="NF040897">
    <property type="entry name" value="SPJ_0845_Nterm"/>
    <property type="match status" value="1"/>
</dbReference>
<reference evidence="2" key="2">
    <citation type="submission" date="2021-04" db="EMBL/GenBank/DDBJ databases">
        <authorList>
            <person name="Gilroy R."/>
        </authorList>
    </citation>
    <scope>NUCLEOTIDE SEQUENCE</scope>
    <source>
        <strain evidence="2">876</strain>
    </source>
</reference>
<dbReference type="InterPro" id="IPR047909">
    <property type="entry name" value="SPJ_0845-like_N"/>
</dbReference>
<feature type="region of interest" description="Disordered" evidence="1">
    <location>
        <begin position="20"/>
        <end position="48"/>
    </location>
</feature>
<proteinExistence type="predicted"/>
<sequence length="48" mass="5572">MGLVTRRSLQLDKLFDQLAVDPKKAKKQPKDSKDQTKDKDEQTNDNQK</sequence>
<gene>
    <name evidence="2" type="ORF">H9843_04395</name>
</gene>
<evidence type="ECO:0000313" key="3">
    <source>
        <dbReference type="Proteomes" id="UP000824180"/>
    </source>
</evidence>
<comment type="caution">
    <text evidence="2">The sequence shown here is derived from an EMBL/GenBank/DDBJ whole genome shotgun (WGS) entry which is preliminary data.</text>
</comment>
<protein>
    <submittedName>
        <fullName evidence="2">Uncharacterized protein</fullName>
    </submittedName>
</protein>
<dbReference type="AlphaFoldDB" id="A0A9E2KV88"/>
<reference evidence="2" key="1">
    <citation type="journal article" date="2021" name="PeerJ">
        <title>Extensive microbial diversity within the chicken gut microbiome revealed by metagenomics and culture.</title>
        <authorList>
            <person name="Gilroy R."/>
            <person name="Ravi A."/>
            <person name="Getino M."/>
            <person name="Pursley I."/>
            <person name="Horton D.L."/>
            <person name="Alikhan N.F."/>
            <person name="Baker D."/>
            <person name="Gharbi K."/>
            <person name="Hall N."/>
            <person name="Watson M."/>
            <person name="Adriaenssens E.M."/>
            <person name="Foster-Nyarko E."/>
            <person name="Jarju S."/>
            <person name="Secka A."/>
            <person name="Antonio M."/>
            <person name="Oren A."/>
            <person name="Chaudhuri R.R."/>
            <person name="La Ragione R."/>
            <person name="Hildebrand F."/>
            <person name="Pallen M.J."/>
        </authorList>
    </citation>
    <scope>NUCLEOTIDE SEQUENCE</scope>
    <source>
        <strain evidence="2">876</strain>
    </source>
</reference>
<feature type="compositionally biased region" description="Basic and acidic residues" evidence="1">
    <location>
        <begin position="28"/>
        <end position="48"/>
    </location>
</feature>
<evidence type="ECO:0000256" key="1">
    <source>
        <dbReference type="SAM" id="MobiDB-lite"/>
    </source>
</evidence>